<keyword evidence="2" id="KW-1185">Reference proteome</keyword>
<name>A0ACC0Z2B6_9ROSI</name>
<organism evidence="1 2">
    <name type="scientific">Pistacia integerrima</name>
    <dbReference type="NCBI Taxonomy" id="434235"/>
    <lineage>
        <taxon>Eukaryota</taxon>
        <taxon>Viridiplantae</taxon>
        <taxon>Streptophyta</taxon>
        <taxon>Embryophyta</taxon>
        <taxon>Tracheophyta</taxon>
        <taxon>Spermatophyta</taxon>
        <taxon>Magnoliopsida</taxon>
        <taxon>eudicotyledons</taxon>
        <taxon>Gunneridae</taxon>
        <taxon>Pentapetalae</taxon>
        <taxon>rosids</taxon>
        <taxon>malvids</taxon>
        <taxon>Sapindales</taxon>
        <taxon>Anacardiaceae</taxon>
        <taxon>Pistacia</taxon>
    </lineage>
</organism>
<evidence type="ECO:0000313" key="2">
    <source>
        <dbReference type="Proteomes" id="UP001163603"/>
    </source>
</evidence>
<dbReference type="EMBL" id="CM047738">
    <property type="protein sequence ID" value="KAJ0044510.1"/>
    <property type="molecule type" value="Genomic_DNA"/>
</dbReference>
<evidence type="ECO:0000313" key="1">
    <source>
        <dbReference type="EMBL" id="KAJ0044510.1"/>
    </source>
</evidence>
<comment type="caution">
    <text evidence="1">The sequence shown here is derived from an EMBL/GenBank/DDBJ whole genome shotgun (WGS) entry which is preliminary data.</text>
</comment>
<dbReference type="Proteomes" id="UP001163603">
    <property type="component" value="Chromosome 3"/>
</dbReference>
<accession>A0ACC0Z2B6</accession>
<protein>
    <submittedName>
        <fullName evidence="1">Uncharacterized protein</fullName>
    </submittedName>
</protein>
<gene>
    <name evidence="1" type="ORF">Pint_05331</name>
</gene>
<sequence length="905" mass="103846">MRFRNSGPLLKDAFYAADDLLDDFSTHFAQQEASVGNKMVKEVRIFFSKSNQIIYSFKIAHKIKTIRGKLEMIKTDRDFHHSESLDEKRVMNIERETHSFVHAEKVIGRDNDKNKVVELLLDSNVDENVSVISIFGFGGLGKTTLAQLLYNDENIIKHFQLKMWVCVSNDFKVKIIVEKILKSATSKKPEGLELDQLQESLRNKINGKKYLLVLDDIWNEDPKKWDELKNLLMDGERGSKILVTTRSEQIARVTSKIKSYIYPLRGLDEKKSWSLFTQKAFENGIEPKDSKLVEFGKGIVAKCGGVPIVIMTIGQLLYGNNNEDDWLHFKDTEMSKVFKEESDILPLLKLSYDHLPSYLKQCFTYCALFPRDYKIKKQKLICLWMAQGFLQASNKECLEDVGNKYFMALILRSFLQDPEYDEWGNVIACKMHGLMRDLAQLVVGIECTTEIVNRVENVDVKCRHLSLDCGEVKQSLNFPVKLYSAKNIRSLLLFYQSNWEFNLDDDNEILSKYKFLRTLDFGGELKHLRYLNLSYMHVEILSNSLLRLWNLETLDLSCCDKLRELPRGIRKISNLRHLINKKCDSLIGMPSGLGCLANLQTLSLFVVSRTKRINGGLEELNGLNNLRGILKIKNLKYEENCKLVNLENKQFLRSLILDWGRSDGKEDQGIDEVVLEGLKPHPNLKKIDISSFMGVKLCNWLSSLTNLTSISVRECKRCQHIPPLGQLPHLKSLSLAYLDDVEHISEEAMNNYSTFFPSLPCLSKLYIQICPKLTFMPLYPSLEELKLSETSSKSLVQTMMLMNGVGASTSSNFSAPLSNLKSMHMFKIPDLKSLPMDRMQKLTSLVELKILSCPTLTHVDQTIQFLPSLHNVTITSIEERDFLMDEKQKQILQTNVLLSTISPYR</sequence>
<proteinExistence type="predicted"/>
<reference evidence="2" key="1">
    <citation type="journal article" date="2023" name="G3 (Bethesda)">
        <title>Genome assembly and association tests identify interacting loci associated with vigor, precocity, and sex in interspecific pistachio rootstocks.</title>
        <authorList>
            <person name="Palmer W."/>
            <person name="Jacygrad E."/>
            <person name="Sagayaradj S."/>
            <person name="Cavanaugh K."/>
            <person name="Han R."/>
            <person name="Bertier L."/>
            <person name="Beede B."/>
            <person name="Kafkas S."/>
            <person name="Golino D."/>
            <person name="Preece J."/>
            <person name="Michelmore R."/>
        </authorList>
    </citation>
    <scope>NUCLEOTIDE SEQUENCE [LARGE SCALE GENOMIC DNA]</scope>
</reference>